<keyword evidence="3" id="KW-1185">Reference proteome</keyword>
<gene>
    <name evidence="2" type="ORF">PVAG01_06996</name>
</gene>
<dbReference type="Proteomes" id="UP001629113">
    <property type="component" value="Unassembled WGS sequence"/>
</dbReference>
<proteinExistence type="predicted"/>
<evidence type="ECO:0000313" key="2">
    <source>
        <dbReference type="EMBL" id="KAL3420551.1"/>
    </source>
</evidence>
<evidence type="ECO:0000256" key="1">
    <source>
        <dbReference type="SAM" id="MobiDB-lite"/>
    </source>
</evidence>
<sequence>MESKINYPHGNLPPSSSPAKMRMTTPRLLPEQRDGLSRLKRHPLPP</sequence>
<name>A0ABR4PB59_9HELO</name>
<reference evidence="2 3" key="1">
    <citation type="submission" date="2024-06" db="EMBL/GenBank/DDBJ databases">
        <title>Complete genome of Phlyctema vagabunda strain 19-DSS-EL-015.</title>
        <authorList>
            <person name="Fiorenzani C."/>
        </authorList>
    </citation>
    <scope>NUCLEOTIDE SEQUENCE [LARGE SCALE GENOMIC DNA]</scope>
    <source>
        <strain evidence="2 3">19-DSS-EL-015</strain>
    </source>
</reference>
<organism evidence="2 3">
    <name type="scientific">Phlyctema vagabunda</name>
    <dbReference type="NCBI Taxonomy" id="108571"/>
    <lineage>
        <taxon>Eukaryota</taxon>
        <taxon>Fungi</taxon>
        <taxon>Dikarya</taxon>
        <taxon>Ascomycota</taxon>
        <taxon>Pezizomycotina</taxon>
        <taxon>Leotiomycetes</taxon>
        <taxon>Helotiales</taxon>
        <taxon>Dermateaceae</taxon>
        <taxon>Phlyctema</taxon>
    </lineage>
</organism>
<comment type="caution">
    <text evidence="2">The sequence shown here is derived from an EMBL/GenBank/DDBJ whole genome shotgun (WGS) entry which is preliminary data.</text>
</comment>
<accession>A0ABR4PB59</accession>
<evidence type="ECO:0000313" key="3">
    <source>
        <dbReference type="Proteomes" id="UP001629113"/>
    </source>
</evidence>
<protein>
    <submittedName>
        <fullName evidence="2">Uncharacterized protein</fullName>
    </submittedName>
</protein>
<feature type="region of interest" description="Disordered" evidence="1">
    <location>
        <begin position="1"/>
        <end position="46"/>
    </location>
</feature>
<dbReference type="EMBL" id="JBFCZG010000006">
    <property type="protein sequence ID" value="KAL3420551.1"/>
    <property type="molecule type" value="Genomic_DNA"/>
</dbReference>